<dbReference type="PANTHER" id="PTHR30518">
    <property type="entry name" value="ENDOLYTIC MUREIN TRANSGLYCOSYLASE"/>
    <property type="match status" value="1"/>
</dbReference>
<dbReference type="Gene3D" id="3.30.160.60">
    <property type="entry name" value="Classic Zinc Finger"/>
    <property type="match status" value="1"/>
</dbReference>
<dbReference type="Gene3D" id="3.30.1490.480">
    <property type="entry name" value="Endolytic murein transglycosylase"/>
    <property type="match status" value="1"/>
</dbReference>
<dbReference type="InterPro" id="IPR003770">
    <property type="entry name" value="MLTG-like"/>
</dbReference>
<evidence type="ECO:0000256" key="2">
    <source>
        <dbReference type="ARBA" id="ARBA00022692"/>
    </source>
</evidence>
<dbReference type="GO" id="GO:0009252">
    <property type="term" value="P:peptidoglycan biosynthetic process"/>
    <property type="evidence" value="ECO:0007669"/>
    <property type="project" value="UniProtKB-UniRule"/>
</dbReference>
<dbReference type="NCBIfam" id="TIGR00247">
    <property type="entry name" value="endolytic transglycosylase MltG"/>
    <property type="match status" value="1"/>
</dbReference>
<evidence type="ECO:0000256" key="6">
    <source>
        <dbReference type="ARBA" id="ARBA00023316"/>
    </source>
</evidence>
<evidence type="ECO:0000256" key="1">
    <source>
        <dbReference type="ARBA" id="ARBA00022475"/>
    </source>
</evidence>
<name>Q0VQM7_ALCBS</name>
<dbReference type="EMBL" id="AM286690">
    <property type="protein sequence ID" value="CAL16521.1"/>
    <property type="molecule type" value="Genomic_DNA"/>
</dbReference>
<keyword evidence="7" id="KW-0997">Cell inner membrane</keyword>
<evidence type="ECO:0000256" key="7">
    <source>
        <dbReference type="HAMAP-Rule" id="MF_02065"/>
    </source>
</evidence>
<gene>
    <name evidence="7" type="primary">mltG</name>
    <name evidence="8" type="ordered locus">ABO_1073</name>
</gene>
<dbReference type="GO" id="GO:0005886">
    <property type="term" value="C:plasma membrane"/>
    <property type="evidence" value="ECO:0007669"/>
    <property type="project" value="UniProtKB-UniRule"/>
</dbReference>
<evidence type="ECO:0000313" key="8">
    <source>
        <dbReference type="EMBL" id="CAL16521.1"/>
    </source>
</evidence>
<dbReference type="FunFam" id="3.30.160.60:FF:000242">
    <property type="entry name" value="Endolytic murein transglycosylase"/>
    <property type="match status" value="1"/>
</dbReference>
<dbReference type="RefSeq" id="WP_011588356.1">
    <property type="nucleotide sequence ID" value="NC_008260.1"/>
</dbReference>
<dbReference type="HOGENOM" id="CLU_025574_0_2_6"/>
<dbReference type="EC" id="4.2.2.29" evidence="7"/>
<protein>
    <recommendedName>
        <fullName evidence="7">Endolytic murein transglycosylase</fullName>
        <ecNumber evidence="7">4.2.2.29</ecNumber>
    </recommendedName>
    <alternativeName>
        <fullName evidence="7">Peptidoglycan lytic transglycosylase</fullName>
    </alternativeName>
    <alternativeName>
        <fullName evidence="7">Peptidoglycan polymerization terminase</fullName>
    </alternativeName>
</protein>
<reference evidence="8 9" key="1">
    <citation type="journal article" date="2006" name="Nat. Biotechnol.">
        <title>Genome sequence of the ubiquitous hydrocarbon-degrading marine bacterium Alcanivorax borkumensis.</title>
        <authorList>
            <person name="Schneiker S."/>
            <person name="Martins dos Santos V.A.P."/>
            <person name="Bartels D."/>
            <person name="Bekel T."/>
            <person name="Brecht M."/>
            <person name="Buhrmester J."/>
            <person name="Chernikova T.N."/>
            <person name="Denaro R."/>
            <person name="Ferrer M."/>
            <person name="Gertler C."/>
            <person name="Goesmann A."/>
            <person name="Golyshina O.V."/>
            <person name="Kaminski F."/>
            <person name="Khachane A.N."/>
            <person name="Lang S."/>
            <person name="Linke B."/>
            <person name="McHardy A.C."/>
            <person name="Meyer F."/>
            <person name="Nechitaylo T."/>
            <person name="Puehler A."/>
            <person name="Regenhardt D."/>
            <person name="Rupp O."/>
            <person name="Sabirova J.S."/>
            <person name="Selbitschka W."/>
            <person name="Yakimov M.M."/>
            <person name="Timmis K.N."/>
            <person name="Vorhoelter F.-J."/>
            <person name="Weidner S."/>
            <person name="Kaiser O."/>
            <person name="Golyshin P.N."/>
        </authorList>
    </citation>
    <scope>NUCLEOTIDE SEQUENCE [LARGE SCALE GENOMIC DNA]</scope>
    <source>
        <strain evidence="9">ATCC 700651 / DSM 11573 / NCIMB 13689 / SK2</strain>
    </source>
</reference>
<dbReference type="AlphaFoldDB" id="Q0VQM7"/>
<evidence type="ECO:0000313" key="9">
    <source>
        <dbReference type="Proteomes" id="UP000008871"/>
    </source>
</evidence>
<keyword evidence="3 7" id="KW-1133">Transmembrane helix</keyword>
<dbReference type="GO" id="GO:0008932">
    <property type="term" value="F:lytic endotransglycosylase activity"/>
    <property type="evidence" value="ECO:0007669"/>
    <property type="project" value="UniProtKB-UniRule"/>
</dbReference>
<comment type="catalytic activity">
    <reaction evidence="7">
        <text>a peptidoglycan chain = a peptidoglycan chain with N-acetyl-1,6-anhydromuramyl-[peptide] at the reducing end + a peptidoglycan chain with N-acetylglucosamine at the non-reducing end.</text>
        <dbReference type="EC" id="4.2.2.29"/>
    </reaction>
</comment>
<keyword evidence="4 7" id="KW-0472">Membrane</keyword>
<dbReference type="STRING" id="393595.ABO_1073"/>
<evidence type="ECO:0000256" key="3">
    <source>
        <dbReference type="ARBA" id="ARBA00022989"/>
    </source>
</evidence>
<dbReference type="CDD" id="cd08010">
    <property type="entry name" value="MltG_like"/>
    <property type="match status" value="1"/>
</dbReference>
<comment type="similarity">
    <text evidence="7">Belongs to the transglycosylase MltG family.</text>
</comment>
<evidence type="ECO:0000256" key="4">
    <source>
        <dbReference type="ARBA" id="ARBA00023136"/>
    </source>
</evidence>
<keyword evidence="1 7" id="KW-1003">Cell membrane</keyword>
<dbReference type="KEGG" id="abo:ABO_1073"/>
<sequence>MRKKIRIFGLLVVLLIVAVPVAGAWVSSYLHRPLPISETFTVEVTKGAGLSRVLYNLKRDGILGEGVDARCRRVGARIYSAFTGMDGRMHMGEYQLKPGDSLLSLLEKMDRGDVLQRSLTLVEGWNFRELRARLAALETLEHRLKGLTDEQVMAKLGRPDLHPEGWFAPETYFYTRGTSDLTILARALERQERILDAAWQQRAKDLPLQTPYEALIMASIVERETGVPEERSEIAGVFTNRLNKGMRLQTDPTVIYGMGEAYNGNIRRSDLRRATPYNTYVIDGLPPTPIAMPGHEAILAAVKPATTESLYFVARGDGSHYFSKTLAEHRRAVREYQLRRREGYRSSPGGGQ</sequence>
<dbReference type="Pfam" id="PF02618">
    <property type="entry name" value="YceG"/>
    <property type="match status" value="1"/>
</dbReference>
<keyword evidence="6 7" id="KW-0961">Cell wall biogenesis/degradation</keyword>
<accession>Q0VQM7</accession>
<keyword evidence="5 7" id="KW-0456">Lyase</keyword>
<dbReference type="OrthoDB" id="9814591at2"/>
<feature type="site" description="Important for catalytic activity" evidence="7">
    <location>
        <position position="224"/>
    </location>
</feature>
<comment type="function">
    <text evidence="7">Functions as a peptidoglycan terminase that cleaves nascent peptidoglycan strands endolytically to terminate their elongation.</text>
</comment>
<keyword evidence="9" id="KW-1185">Reference proteome</keyword>
<proteinExistence type="inferred from homology"/>
<keyword evidence="2 7" id="KW-0812">Transmembrane</keyword>
<dbReference type="Proteomes" id="UP000008871">
    <property type="component" value="Chromosome"/>
</dbReference>
<dbReference type="GO" id="GO:0071555">
    <property type="term" value="P:cell wall organization"/>
    <property type="evidence" value="ECO:0007669"/>
    <property type="project" value="UniProtKB-KW"/>
</dbReference>
<dbReference type="eggNOG" id="COG1559">
    <property type="taxonomic scope" value="Bacteria"/>
</dbReference>
<dbReference type="HAMAP" id="MF_02065">
    <property type="entry name" value="MltG"/>
    <property type="match status" value="1"/>
</dbReference>
<organism evidence="8 9">
    <name type="scientific">Alcanivorax borkumensis (strain ATCC 700651 / DSM 11573 / NCIMB 13689 / SK2)</name>
    <dbReference type="NCBI Taxonomy" id="393595"/>
    <lineage>
        <taxon>Bacteria</taxon>
        <taxon>Pseudomonadati</taxon>
        <taxon>Pseudomonadota</taxon>
        <taxon>Gammaproteobacteria</taxon>
        <taxon>Oceanospirillales</taxon>
        <taxon>Alcanivoracaceae</taxon>
        <taxon>Alcanivorax</taxon>
    </lineage>
</organism>
<dbReference type="PANTHER" id="PTHR30518:SF2">
    <property type="entry name" value="ENDOLYTIC MUREIN TRANSGLYCOSYLASE"/>
    <property type="match status" value="1"/>
</dbReference>
<evidence type="ECO:0000256" key="5">
    <source>
        <dbReference type="ARBA" id="ARBA00023239"/>
    </source>
</evidence>